<proteinExistence type="predicted"/>
<reference evidence="1" key="1">
    <citation type="submission" date="2020-03" db="EMBL/GenBank/DDBJ databases">
        <authorList>
            <person name="Weist P."/>
        </authorList>
    </citation>
    <scope>NUCLEOTIDE SEQUENCE</scope>
</reference>
<accession>A0A9N7V870</accession>
<name>A0A9N7V870_PLEPL</name>
<evidence type="ECO:0000313" key="1">
    <source>
        <dbReference type="EMBL" id="CAB1443828.1"/>
    </source>
</evidence>
<keyword evidence="2" id="KW-1185">Reference proteome</keyword>
<protein>
    <submittedName>
        <fullName evidence="1">Uncharacterized protein</fullName>
    </submittedName>
</protein>
<gene>
    <name evidence="1" type="ORF">PLEPLA_LOCUS31544</name>
</gene>
<organism evidence="1 2">
    <name type="scientific">Pleuronectes platessa</name>
    <name type="common">European plaice</name>
    <dbReference type="NCBI Taxonomy" id="8262"/>
    <lineage>
        <taxon>Eukaryota</taxon>
        <taxon>Metazoa</taxon>
        <taxon>Chordata</taxon>
        <taxon>Craniata</taxon>
        <taxon>Vertebrata</taxon>
        <taxon>Euteleostomi</taxon>
        <taxon>Actinopterygii</taxon>
        <taxon>Neopterygii</taxon>
        <taxon>Teleostei</taxon>
        <taxon>Neoteleostei</taxon>
        <taxon>Acanthomorphata</taxon>
        <taxon>Carangaria</taxon>
        <taxon>Pleuronectiformes</taxon>
        <taxon>Pleuronectoidei</taxon>
        <taxon>Pleuronectidae</taxon>
        <taxon>Pleuronectes</taxon>
    </lineage>
</organism>
<dbReference type="Proteomes" id="UP001153269">
    <property type="component" value="Unassembled WGS sequence"/>
</dbReference>
<dbReference type="EMBL" id="CADEAL010003201">
    <property type="protein sequence ID" value="CAB1443828.1"/>
    <property type="molecule type" value="Genomic_DNA"/>
</dbReference>
<evidence type="ECO:0000313" key="2">
    <source>
        <dbReference type="Proteomes" id="UP001153269"/>
    </source>
</evidence>
<sequence length="105" mass="11713">MLISGGEEKANWEPVLAVNLTMQGGRGTCSGHTSTAAHEEEHTLVGGWDMEEGKESRLLLKRPKHIWYAVFRRHADRIIAGQNLTAAPDFQVLIAFERFTPQVAE</sequence>
<comment type="caution">
    <text evidence="1">The sequence shown here is derived from an EMBL/GenBank/DDBJ whole genome shotgun (WGS) entry which is preliminary data.</text>
</comment>
<dbReference type="AlphaFoldDB" id="A0A9N7V870"/>